<proteinExistence type="predicted"/>
<dbReference type="Proteomes" id="UP000692954">
    <property type="component" value="Unassembled WGS sequence"/>
</dbReference>
<organism evidence="1 2">
    <name type="scientific">Paramecium sonneborni</name>
    <dbReference type="NCBI Taxonomy" id="65129"/>
    <lineage>
        <taxon>Eukaryota</taxon>
        <taxon>Sar</taxon>
        <taxon>Alveolata</taxon>
        <taxon>Ciliophora</taxon>
        <taxon>Intramacronucleata</taxon>
        <taxon>Oligohymenophorea</taxon>
        <taxon>Peniculida</taxon>
        <taxon>Parameciidae</taxon>
        <taxon>Paramecium</taxon>
    </lineage>
</organism>
<gene>
    <name evidence="1" type="ORF">PSON_ATCC_30995.1.T0250335</name>
</gene>
<dbReference type="AlphaFoldDB" id="A0A8S1LVB0"/>
<dbReference type="EMBL" id="CAJJDN010000025">
    <property type="protein sequence ID" value="CAD8069543.1"/>
    <property type="molecule type" value="Genomic_DNA"/>
</dbReference>
<name>A0A8S1LVB0_9CILI</name>
<evidence type="ECO:0000313" key="1">
    <source>
        <dbReference type="EMBL" id="CAD8069543.1"/>
    </source>
</evidence>
<protein>
    <submittedName>
        <fullName evidence="1">Uncharacterized protein</fullName>
    </submittedName>
</protein>
<reference evidence="1" key="1">
    <citation type="submission" date="2021-01" db="EMBL/GenBank/DDBJ databases">
        <authorList>
            <consortium name="Genoscope - CEA"/>
            <person name="William W."/>
        </authorList>
    </citation>
    <scope>NUCLEOTIDE SEQUENCE</scope>
</reference>
<sequence length="265" mass="31409">MILDDESNQQQRYVGIKQIHVSRLNVPKIVKNVNTMIQKLNILDTFSFGQNTNLKLNQNFEQQIHQRDLLKSYRISKYQKIKYNQAFQQFEMIFINDTEQIIFQNLYIQIYNISESQCEYSRFNKTNLIFGGKWKRQEFTKILILESHYALTYTFTVREYNFINPKDLIQIDGDANKPDSIVQYCKYFKNTNNDIIIAIGCNTNGYCFLMIIIQLSINAHHIANYVMDQQNLNVWSSPDILMNLIIKLNYLNLAIFESDDNMCQK</sequence>
<evidence type="ECO:0000313" key="2">
    <source>
        <dbReference type="Proteomes" id="UP000692954"/>
    </source>
</evidence>
<comment type="caution">
    <text evidence="1">The sequence shown here is derived from an EMBL/GenBank/DDBJ whole genome shotgun (WGS) entry which is preliminary data.</text>
</comment>
<accession>A0A8S1LVB0</accession>
<keyword evidence="2" id="KW-1185">Reference proteome</keyword>